<dbReference type="InterPro" id="IPR003779">
    <property type="entry name" value="CMD-like"/>
</dbReference>
<dbReference type="NCBIfam" id="TIGR00778">
    <property type="entry name" value="ahpD_dom"/>
    <property type="match status" value="1"/>
</dbReference>
<organism evidence="8 9">
    <name type="scientific">Membranihabitans marinus</name>
    <dbReference type="NCBI Taxonomy" id="1227546"/>
    <lineage>
        <taxon>Bacteria</taxon>
        <taxon>Pseudomonadati</taxon>
        <taxon>Bacteroidota</taxon>
        <taxon>Saprospiria</taxon>
        <taxon>Saprospirales</taxon>
        <taxon>Saprospiraceae</taxon>
        <taxon>Membranihabitans</taxon>
    </lineage>
</organism>
<gene>
    <name evidence="6" type="primary">ahpD</name>
    <name evidence="8" type="ORF">KUV50_11600</name>
</gene>
<dbReference type="AlphaFoldDB" id="A0A953LDE7"/>
<dbReference type="PANTHER" id="PTHR33930:SF7">
    <property type="entry name" value="ALKYL HYDROPEROXIDE REDUCTASE AHPD"/>
    <property type="match status" value="1"/>
</dbReference>
<accession>A0A953LDE7</accession>
<dbReference type="RefSeq" id="WP_222580323.1">
    <property type="nucleotide sequence ID" value="NZ_JAHVHU010000010.1"/>
</dbReference>
<evidence type="ECO:0000256" key="2">
    <source>
        <dbReference type="ARBA" id="ARBA00022862"/>
    </source>
</evidence>
<dbReference type="Proteomes" id="UP000753961">
    <property type="component" value="Unassembled WGS sequence"/>
</dbReference>
<reference evidence="8" key="1">
    <citation type="submission" date="2021-06" db="EMBL/GenBank/DDBJ databases">
        <title>44 bacteria genomes isolated from Dapeng, Shenzhen.</title>
        <authorList>
            <person name="Zheng W."/>
            <person name="Yu S."/>
            <person name="Huang Y."/>
        </authorList>
    </citation>
    <scope>NUCLEOTIDE SEQUENCE</scope>
    <source>
        <strain evidence="8">DP5N28-2</strain>
    </source>
</reference>
<dbReference type="HAMAP" id="MF_01676">
    <property type="entry name" value="AhpD"/>
    <property type="match status" value="1"/>
</dbReference>
<evidence type="ECO:0000256" key="5">
    <source>
        <dbReference type="ARBA" id="ARBA00023284"/>
    </source>
</evidence>
<comment type="caution">
    <text evidence="8">The sequence shown here is derived from an EMBL/GenBank/DDBJ whole genome shotgun (WGS) entry which is preliminary data.</text>
</comment>
<evidence type="ECO:0000259" key="7">
    <source>
        <dbReference type="Pfam" id="PF02627"/>
    </source>
</evidence>
<keyword evidence="2 6" id="KW-0049">Antioxidant</keyword>
<feature type="disulfide bond" evidence="6">
    <location>
        <begin position="155"/>
        <end position="158"/>
    </location>
</feature>
<comment type="catalytic activity">
    <reaction evidence="6">
        <text>N(6)-[(R)-dihydrolipoyl]-L-lysyl-[lipoyl-carrier protein] + a hydroperoxide = N(6)-[(R)-lipoyl]-L-lysyl-[lipoyl-carrier protein] + an alcohol + H2O</text>
        <dbReference type="Rhea" id="RHEA:62636"/>
        <dbReference type="Rhea" id="RHEA-COMP:10502"/>
        <dbReference type="Rhea" id="RHEA-COMP:16355"/>
        <dbReference type="ChEBI" id="CHEBI:15377"/>
        <dbReference type="ChEBI" id="CHEBI:30879"/>
        <dbReference type="ChEBI" id="CHEBI:35924"/>
        <dbReference type="ChEBI" id="CHEBI:83099"/>
        <dbReference type="ChEBI" id="CHEBI:83100"/>
        <dbReference type="EC" id="1.11.1.28"/>
    </reaction>
</comment>
<keyword evidence="1 6" id="KW-0575">Peroxidase</keyword>
<protein>
    <recommendedName>
        <fullName evidence="6">Alkyl hydroperoxide reductase AhpD</fullName>
        <ecNumber evidence="6">1.11.1.28</ecNumber>
    </recommendedName>
    <alternativeName>
        <fullName evidence="6">Alkylhydroperoxidase AhpD</fullName>
    </alternativeName>
</protein>
<evidence type="ECO:0000256" key="1">
    <source>
        <dbReference type="ARBA" id="ARBA00022559"/>
    </source>
</evidence>
<dbReference type="InterPro" id="IPR029032">
    <property type="entry name" value="AhpD-like"/>
</dbReference>
<evidence type="ECO:0000256" key="6">
    <source>
        <dbReference type="HAMAP-Rule" id="MF_01676"/>
    </source>
</evidence>
<name>A0A953LDE7_9BACT</name>
<dbReference type="Gene3D" id="1.20.1290.10">
    <property type="entry name" value="AhpD-like"/>
    <property type="match status" value="1"/>
</dbReference>
<keyword evidence="3 6" id="KW-0560">Oxidoreductase</keyword>
<dbReference type="InterPro" id="IPR004675">
    <property type="entry name" value="AhpD_core"/>
</dbReference>
<feature type="active site" description="Cysteine sulfenic acid (-SOH) intermediate" evidence="6">
    <location>
        <position position="158"/>
    </location>
</feature>
<feature type="disulfide bond" description="Interchain (with AhpC); in linked form" evidence="6">
    <location>
        <position position="158"/>
    </location>
</feature>
<keyword evidence="9" id="KW-1185">Reference proteome</keyword>
<evidence type="ECO:0000313" key="9">
    <source>
        <dbReference type="Proteomes" id="UP000753961"/>
    </source>
</evidence>
<dbReference type="EC" id="1.11.1.28" evidence="6"/>
<dbReference type="GO" id="GO:0032843">
    <property type="term" value="F:hydroperoxide reductase activity"/>
    <property type="evidence" value="ECO:0007669"/>
    <property type="project" value="InterPro"/>
</dbReference>
<dbReference type="GO" id="GO:0045454">
    <property type="term" value="P:cell redox homeostasis"/>
    <property type="evidence" value="ECO:0007669"/>
    <property type="project" value="TreeGrafter"/>
</dbReference>
<dbReference type="GO" id="GO:0015036">
    <property type="term" value="F:disulfide oxidoreductase activity"/>
    <property type="evidence" value="ECO:0007669"/>
    <property type="project" value="TreeGrafter"/>
</dbReference>
<dbReference type="PANTHER" id="PTHR33930">
    <property type="entry name" value="ALKYL HYDROPEROXIDE REDUCTASE AHPD"/>
    <property type="match status" value="1"/>
</dbReference>
<comment type="similarity">
    <text evidence="6">Belongs to the AhpD family.</text>
</comment>
<keyword evidence="5 6" id="KW-0676">Redox-active center</keyword>
<dbReference type="InterPro" id="IPR004674">
    <property type="entry name" value="AhpD"/>
</dbReference>
<dbReference type="EMBL" id="JAHVHU010000010">
    <property type="protein sequence ID" value="MBY5958784.1"/>
    <property type="molecule type" value="Genomic_DNA"/>
</dbReference>
<comment type="function">
    <text evidence="6">Antioxidant protein with alkyl hydroperoxidase activity. Required for the reduction of the AhpC active site cysteine residues and for the regeneration of the AhpC enzyme activity.</text>
</comment>
<evidence type="ECO:0000256" key="4">
    <source>
        <dbReference type="ARBA" id="ARBA00023157"/>
    </source>
</evidence>
<feature type="active site" description="Proton donor" evidence="6">
    <location>
        <position position="155"/>
    </location>
</feature>
<proteinExistence type="inferred from homology"/>
<dbReference type="GO" id="GO:0006979">
    <property type="term" value="P:response to oxidative stress"/>
    <property type="evidence" value="ECO:0007669"/>
    <property type="project" value="InterPro"/>
</dbReference>
<keyword evidence="4 6" id="KW-1015">Disulfide bond</keyword>
<feature type="domain" description="Carboxymuconolactone decarboxylase-like" evidence="7">
    <location>
        <begin position="121"/>
        <end position="189"/>
    </location>
</feature>
<dbReference type="Pfam" id="PF02627">
    <property type="entry name" value="CMD"/>
    <property type="match status" value="1"/>
</dbReference>
<sequence length="193" mass="21284">MLNDIKNDLTAALDLNQDSALLDQLVAGESRYIKDLKLNFKTALQVDPDQDGLNQKESHLIGLAIAANNKNQSLVKYFTEKSRELEASEGEIAESVACASLLSANNILYRFRHFVESDNYQNIPARIRMNIMAKPVLGKELFELISLAVSAVNGCEACVKSHEQSVKNLGSGEKRIFSAIRIASVVTSMDKLL</sequence>
<dbReference type="GO" id="GO:0051920">
    <property type="term" value="F:peroxiredoxin activity"/>
    <property type="evidence" value="ECO:0007669"/>
    <property type="project" value="InterPro"/>
</dbReference>
<evidence type="ECO:0000256" key="3">
    <source>
        <dbReference type="ARBA" id="ARBA00023002"/>
    </source>
</evidence>
<evidence type="ECO:0000313" key="8">
    <source>
        <dbReference type="EMBL" id="MBY5958784.1"/>
    </source>
</evidence>
<dbReference type="SUPFAM" id="SSF69118">
    <property type="entry name" value="AhpD-like"/>
    <property type="match status" value="1"/>
</dbReference>